<sequence length="271" mass="30941">MIFKKQVFRADKKVTPLIGIILFFISIFLFIITIPLGFVYGLFYKFFKKGIVGIGEYLLNIAISIDQLGNVTMQHLLNLLWIKKNGYKFGNRDETISSALGRNNKLGTLSYFGKTMDKFLNLIDKNHSLNSIDYYIEPSADVIDKLAWIYIINQRVLLLGSKEQPYYSFPGGKKQKGTSDAMTLQKRIADVLQIELDITTFQFIGIFEAEAEEYKPGILTRTTAYSASFSGVPTAFAETDQIVWLQYKDRDKVSRVDKLIFDFLKKSGRLA</sequence>
<dbReference type="SUPFAM" id="SSF55811">
    <property type="entry name" value="Nudix"/>
    <property type="match status" value="1"/>
</dbReference>
<evidence type="ECO:0000313" key="3">
    <source>
        <dbReference type="Proteomes" id="UP000267585"/>
    </source>
</evidence>
<dbReference type="AlphaFoldDB" id="A0A430K3L9"/>
<gene>
    <name evidence="2" type="ORF">EHW67_11110</name>
</gene>
<proteinExistence type="predicted"/>
<keyword evidence="2" id="KW-0378">Hydrolase</keyword>
<comment type="caution">
    <text evidence="2">The sequence shown here is derived from an EMBL/GenBank/DDBJ whole genome shotgun (WGS) entry which is preliminary data.</text>
</comment>
<evidence type="ECO:0000313" key="2">
    <source>
        <dbReference type="EMBL" id="RTE53549.1"/>
    </source>
</evidence>
<dbReference type="GO" id="GO:0016787">
    <property type="term" value="F:hydrolase activity"/>
    <property type="evidence" value="ECO:0007669"/>
    <property type="project" value="UniProtKB-KW"/>
</dbReference>
<name>A0A430K3L9_9FLAO</name>
<keyword evidence="1" id="KW-1133">Transmembrane helix</keyword>
<keyword evidence="1" id="KW-0472">Membrane</keyword>
<dbReference type="EMBL" id="RQPJ01000005">
    <property type="protein sequence ID" value="RTE53549.1"/>
    <property type="molecule type" value="Genomic_DNA"/>
</dbReference>
<keyword evidence="1" id="KW-0812">Transmembrane</keyword>
<protein>
    <submittedName>
        <fullName evidence="2">NUDIX hydrolase</fullName>
    </submittedName>
</protein>
<feature type="transmembrane region" description="Helical" evidence="1">
    <location>
        <begin position="20"/>
        <end position="43"/>
    </location>
</feature>
<dbReference type="Proteomes" id="UP000267585">
    <property type="component" value="Unassembled WGS sequence"/>
</dbReference>
<keyword evidence="3" id="KW-1185">Reference proteome</keyword>
<dbReference type="RefSeq" id="WP_126162444.1">
    <property type="nucleotide sequence ID" value="NZ_RQPJ01000005.1"/>
</dbReference>
<evidence type="ECO:0000256" key="1">
    <source>
        <dbReference type="SAM" id="Phobius"/>
    </source>
</evidence>
<dbReference type="OrthoDB" id="3532303at2"/>
<accession>A0A430K3L9</accession>
<reference evidence="2 3" key="1">
    <citation type="submission" date="2018-11" db="EMBL/GenBank/DDBJ databases">
        <title>Arenibacter aquaticus sp.nov., a marine bacterium isolated from surface seawater in the South China Sea.</title>
        <authorList>
            <person name="Guo J."/>
            <person name="Sun J."/>
        </authorList>
    </citation>
    <scope>NUCLEOTIDE SEQUENCE [LARGE SCALE GENOMIC DNA]</scope>
    <source>
        <strain evidence="2 3">GUO666</strain>
    </source>
</reference>
<organism evidence="2 3">
    <name type="scientific">Arenibacter aquaticus</name>
    <dbReference type="NCBI Taxonomy" id="2489054"/>
    <lineage>
        <taxon>Bacteria</taxon>
        <taxon>Pseudomonadati</taxon>
        <taxon>Bacteroidota</taxon>
        <taxon>Flavobacteriia</taxon>
        <taxon>Flavobacteriales</taxon>
        <taxon>Flavobacteriaceae</taxon>
        <taxon>Arenibacter</taxon>
    </lineage>
</organism>
<dbReference type="InterPro" id="IPR015797">
    <property type="entry name" value="NUDIX_hydrolase-like_dom_sf"/>
</dbReference>